<gene>
    <name evidence="4" type="ORF">MEDL_46133</name>
</gene>
<feature type="repeat" description="ANK" evidence="1">
    <location>
        <begin position="155"/>
        <end position="183"/>
    </location>
</feature>
<feature type="repeat" description="ANK" evidence="1">
    <location>
        <begin position="185"/>
        <end position="217"/>
    </location>
</feature>
<dbReference type="InterPro" id="IPR002110">
    <property type="entry name" value="Ankyrin_rpt"/>
</dbReference>
<dbReference type="InterPro" id="IPR036770">
    <property type="entry name" value="Ankyrin_rpt-contain_sf"/>
</dbReference>
<dbReference type="PROSITE" id="PS50297">
    <property type="entry name" value="ANK_REP_REGION"/>
    <property type="match status" value="2"/>
</dbReference>
<dbReference type="Proteomes" id="UP000683360">
    <property type="component" value="Unassembled WGS sequence"/>
</dbReference>
<dbReference type="Gene3D" id="1.25.40.20">
    <property type="entry name" value="Ankyrin repeat-containing domain"/>
    <property type="match status" value="1"/>
</dbReference>
<feature type="domain" description="Reverse transcriptase" evidence="2">
    <location>
        <begin position="236"/>
        <end position="321"/>
    </location>
</feature>
<keyword evidence="1" id="KW-0040">ANK repeat</keyword>
<evidence type="ECO:0000259" key="2">
    <source>
        <dbReference type="Pfam" id="PF00078"/>
    </source>
</evidence>
<dbReference type="InterPro" id="IPR043502">
    <property type="entry name" value="DNA/RNA_pol_sf"/>
</dbReference>
<evidence type="ECO:0000256" key="1">
    <source>
        <dbReference type="PROSITE-ProRule" id="PRU00023"/>
    </source>
</evidence>
<dbReference type="SMART" id="SM00248">
    <property type="entry name" value="ANK"/>
    <property type="match status" value="2"/>
</dbReference>
<evidence type="ECO:0000313" key="4">
    <source>
        <dbReference type="EMBL" id="CAG2233480.1"/>
    </source>
</evidence>
<feature type="domain" description="DZIP3-like HEPN" evidence="3">
    <location>
        <begin position="33"/>
        <end position="171"/>
    </location>
</feature>
<reference evidence="4" key="1">
    <citation type="submission" date="2021-03" db="EMBL/GenBank/DDBJ databases">
        <authorList>
            <person name="Bekaert M."/>
        </authorList>
    </citation>
    <scope>NUCLEOTIDE SEQUENCE</scope>
</reference>
<dbReference type="InterPro" id="IPR000477">
    <property type="entry name" value="RT_dom"/>
</dbReference>
<dbReference type="Pfam" id="PF13637">
    <property type="entry name" value="Ank_4"/>
    <property type="match status" value="1"/>
</dbReference>
<evidence type="ECO:0000313" key="5">
    <source>
        <dbReference type="Proteomes" id="UP000683360"/>
    </source>
</evidence>
<dbReference type="InterPro" id="IPR041249">
    <property type="entry name" value="HEPN_DZIP3"/>
</dbReference>
<evidence type="ECO:0008006" key="6">
    <source>
        <dbReference type="Google" id="ProtNLM"/>
    </source>
</evidence>
<sequence>MTKEEDNFLRIVYLNYRVGTTALRRYFDSVHPNLQSVLSSPSNKAILSDLHKPSRGQRKVLFLEQWNTLYPSSGSPVVSSADLDVTLMVCLLRNLPPYVSPPASGFDALPLSNDLSHGAHIARIKYYKISLFRIQKMENYQIQFATEYGSIWKCPLHIASQEGHTDIVKLLLENSPRIDLCDNIYGCSPLERASYKGHIDIVKLLLEKNFNIDLCDKNGCSPLTLIPEINNLHKGINIGDDMVSCLLYADDLVIMSDSADGLQSQLDSLHKWTKDHLMTVNYDKSKVMHIRKTTVNQCGHTFMFGDKTLELTSKYRYLGLVICEHTDFTTTTHELLTAGSRALGSLTSKYYNMGNMDYDTYTKIYDSTVSPILEYASAVWGFKKYNPLERLQYRAIRTFLGVGKHAPLPAITGDTGWTPIHMKTQCNMIKLWCKLCEIPEYRLCRKTFMWDFNISNRYKRTWSNDVKTIMTKCGLQDVYFNQNSERQPTAHIVSCVKNKLVELHQQEWLKALEDMPKLRTYKNIKADYNVEPYLKKCLSRQQRSVIARMRSGTLHLEIEKGRFRNVPLDQRLCKMCKSQSIEDESHLLLFCERYEQLRTTLFNDIRDKYNIDLTTLPANIKLKHLFCNYSKLVSNFILNCFTIRQSVINC</sequence>
<dbReference type="EMBL" id="CAJPWZ010002207">
    <property type="protein sequence ID" value="CAG2233480.1"/>
    <property type="molecule type" value="Genomic_DNA"/>
</dbReference>
<keyword evidence="5" id="KW-1185">Reference proteome</keyword>
<accession>A0A8S3TIP2</accession>
<evidence type="ECO:0000259" key="3">
    <source>
        <dbReference type="Pfam" id="PF18738"/>
    </source>
</evidence>
<proteinExistence type="predicted"/>
<dbReference type="PROSITE" id="PS50088">
    <property type="entry name" value="ANK_REPEAT"/>
    <property type="match status" value="2"/>
</dbReference>
<protein>
    <recommendedName>
        <fullName evidence="6">Reverse transcriptase domain-containing protein</fullName>
    </recommendedName>
</protein>
<dbReference type="SUPFAM" id="SSF56672">
    <property type="entry name" value="DNA/RNA polymerases"/>
    <property type="match status" value="1"/>
</dbReference>
<dbReference type="AlphaFoldDB" id="A0A8S3TIP2"/>
<dbReference type="OrthoDB" id="6146636at2759"/>
<dbReference type="Pfam" id="PF18738">
    <property type="entry name" value="HEPN_DZIP3"/>
    <property type="match status" value="1"/>
</dbReference>
<dbReference type="SUPFAM" id="SSF48403">
    <property type="entry name" value="Ankyrin repeat"/>
    <property type="match status" value="1"/>
</dbReference>
<comment type="caution">
    <text evidence="4">The sequence shown here is derived from an EMBL/GenBank/DDBJ whole genome shotgun (WGS) entry which is preliminary data.</text>
</comment>
<dbReference type="PANTHER" id="PTHR47027">
    <property type="entry name" value="REVERSE TRANSCRIPTASE DOMAIN-CONTAINING PROTEIN"/>
    <property type="match status" value="1"/>
</dbReference>
<organism evidence="4 5">
    <name type="scientific">Mytilus edulis</name>
    <name type="common">Blue mussel</name>
    <dbReference type="NCBI Taxonomy" id="6550"/>
    <lineage>
        <taxon>Eukaryota</taxon>
        <taxon>Metazoa</taxon>
        <taxon>Spiralia</taxon>
        <taxon>Lophotrochozoa</taxon>
        <taxon>Mollusca</taxon>
        <taxon>Bivalvia</taxon>
        <taxon>Autobranchia</taxon>
        <taxon>Pteriomorphia</taxon>
        <taxon>Mytilida</taxon>
        <taxon>Mytiloidea</taxon>
        <taxon>Mytilidae</taxon>
        <taxon>Mytilinae</taxon>
        <taxon>Mytilus</taxon>
    </lineage>
</organism>
<dbReference type="Pfam" id="PF00078">
    <property type="entry name" value="RVT_1"/>
    <property type="match status" value="1"/>
</dbReference>
<dbReference type="PANTHER" id="PTHR47027:SF20">
    <property type="entry name" value="REVERSE TRANSCRIPTASE-LIKE PROTEIN WITH RNA-DIRECTED DNA POLYMERASE DOMAIN"/>
    <property type="match status" value="1"/>
</dbReference>
<name>A0A8S3TIP2_MYTED</name>